<feature type="compositionally biased region" description="Basic and acidic residues" evidence="1">
    <location>
        <begin position="91"/>
        <end position="127"/>
    </location>
</feature>
<keyword evidence="2" id="KW-0812">Transmembrane</keyword>
<comment type="caution">
    <text evidence="3">The sequence shown here is derived from an EMBL/GenBank/DDBJ whole genome shotgun (WGS) entry which is preliminary data.</text>
</comment>
<accession>A0A401UDV8</accession>
<evidence type="ECO:0000313" key="3">
    <source>
        <dbReference type="EMBL" id="GCC53042.1"/>
    </source>
</evidence>
<dbReference type="Proteomes" id="UP000288227">
    <property type="component" value="Unassembled WGS sequence"/>
</dbReference>
<reference evidence="3 4" key="1">
    <citation type="submission" date="2018-11" db="EMBL/GenBank/DDBJ databases">
        <title>Chryseotalea sanarue gen. nov., sp., nov., a member of the family Cytophagaceae, isolated from a brackish lake in Hamamatsu Japan.</title>
        <authorList>
            <person name="Maejima Y."/>
            <person name="Iino T."/>
            <person name="Muraguchi Y."/>
            <person name="Fukuda K."/>
            <person name="Ohkuma M."/>
            <person name="Moriuchi R."/>
            <person name="Dohra H."/>
            <person name="Kimbara K."/>
            <person name="Shintani M."/>
        </authorList>
    </citation>
    <scope>NUCLEOTIDE SEQUENCE [LARGE SCALE GENOMIC DNA]</scope>
    <source>
        <strain evidence="3 4">Ys</strain>
    </source>
</reference>
<proteinExistence type="predicted"/>
<keyword evidence="2" id="KW-0472">Membrane</keyword>
<feature type="transmembrane region" description="Helical" evidence="2">
    <location>
        <begin position="48"/>
        <end position="67"/>
    </location>
</feature>
<feature type="compositionally biased region" description="Polar residues" evidence="1">
    <location>
        <begin position="130"/>
        <end position="142"/>
    </location>
</feature>
<protein>
    <submittedName>
        <fullName evidence="3">Uncharacterized protein</fullName>
    </submittedName>
</protein>
<dbReference type="EMBL" id="BHXQ01000006">
    <property type="protein sequence ID" value="GCC53042.1"/>
    <property type="molecule type" value="Genomic_DNA"/>
</dbReference>
<organism evidence="3 4">
    <name type="scientific">Chryseotalea sanaruensis</name>
    <dbReference type="NCBI Taxonomy" id="2482724"/>
    <lineage>
        <taxon>Bacteria</taxon>
        <taxon>Pseudomonadati</taxon>
        <taxon>Bacteroidota</taxon>
        <taxon>Cytophagia</taxon>
        <taxon>Cytophagales</taxon>
        <taxon>Chryseotaleaceae</taxon>
        <taxon>Chryseotalea</taxon>
    </lineage>
</organism>
<evidence type="ECO:0000313" key="4">
    <source>
        <dbReference type="Proteomes" id="UP000288227"/>
    </source>
</evidence>
<feature type="region of interest" description="Disordered" evidence="1">
    <location>
        <begin position="83"/>
        <end position="142"/>
    </location>
</feature>
<name>A0A401UDV8_9BACT</name>
<dbReference type="AlphaFoldDB" id="A0A401UDV8"/>
<keyword evidence="2" id="KW-1133">Transmembrane helix</keyword>
<keyword evidence="4" id="KW-1185">Reference proteome</keyword>
<evidence type="ECO:0000256" key="2">
    <source>
        <dbReference type="SAM" id="Phobius"/>
    </source>
</evidence>
<evidence type="ECO:0000256" key="1">
    <source>
        <dbReference type="SAM" id="MobiDB-lite"/>
    </source>
</evidence>
<sequence length="272" mass="30801">MYNKKLKAMKAPIDKLFREKLAVHSLDVPPMAWDKIESNLPKKNNSFFWLKIAASFVLLIAAAILLWPREQYTPLLADHNKPTEKAISNKQNEKEKSEKEKTEKEALQTEKAKSNAVKKDEETENKKSVKPNTKTVPQKTSVPVMNFSKQESFIANNDTPDTKKELNAVKDDNTIVKVDKDPIIITNEAVVATANNQQSNTIILAANDVSKYLKNTSMADATNEEENTSSFRKLLDKAADLKNSDSGLSELRQKKNEILALNFRNDKRERNN</sequence>
<gene>
    <name evidence="3" type="ORF">SanaruYs_32830</name>
</gene>